<comment type="caution">
    <text evidence="6">The sequence shown here is derived from an EMBL/GenBank/DDBJ whole genome shotgun (WGS) entry which is preliminary data.</text>
</comment>
<evidence type="ECO:0000259" key="4">
    <source>
        <dbReference type="Pfam" id="PF14331"/>
    </source>
</evidence>
<dbReference type="Gene3D" id="3.40.50.300">
    <property type="entry name" value="P-loop containing nucleotide triphosphate hydrolases"/>
    <property type="match status" value="1"/>
</dbReference>
<proteinExistence type="predicted"/>
<dbReference type="Proteomes" id="UP000218332">
    <property type="component" value="Unassembled WGS sequence"/>
</dbReference>
<evidence type="ECO:0000259" key="3">
    <source>
        <dbReference type="Pfam" id="PF06761"/>
    </source>
</evidence>
<dbReference type="InterPro" id="IPR017731">
    <property type="entry name" value="TssM1-like"/>
</dbReference>
<protein>
    <submittedName>
        <fullName evidence="6">Fis family transcriptional regulator</fullName>
    </submittedName>
</protein>
<keyword evidence="1" id="KW-0812">Transmembrane</keyword>
<feature type="transmembrane region" description="Helical" evidence="1">
    <location>
        <begin position="21"/>
        <end position="41"/>
    </location>
</feature>
<evidence type="ECO:0000259" key="5">
    <source>
        <dbReference type="Pfam" id="PF21070"/>
    </source>
</evidence>
<feature type="domain" description="Type VI secretion system component TssM1 helical" evidence="5">
    <location>
        <begin position="965"/>
        <end position="1061"/>
    </location>
</feature>
<dbReference type="AlphaFoldDB" id="A0A2A2I2R6"/>
<keyword evidence="1" id="KW-1133">Transmembrane helix</keyword>
<organism evidence="6 7">
    <name type="scientific">Tamilnaduibacter salinus</name>
    <dbReference type="NCBI Taxonomy" id="1484056"/>
    <lineage>
        <taxon>Bacteria</taxon>
        <taxon>Pseudomonadati</taxon>
        <taxon>Pseudomonadota</taxon>
        <taxon>Gammaproteobacteria</taxon>
        <taxon>Pseudomonadales</taxon>
        <taxon>Marinobacteraceae</taxon>
        <taxon>Tamilnaduibacter</taxon>
    </lineage>
</organism>
<dbReference type="CDD" id="cd00882">
    <property type="entry name" value="Ras_like_GTPase"/>
    <property type="match status" value="1"/>
</dbReference>
<dbReference type="SUPFAM" id="SSF52540">
    <property type="entry name" value="P-loop containing nucleoside triphosphate hydrolases"/>
    <property type="match status" value="1"/>
</dbReference>
<name>A0A2A2I2R6_9GAMM</name>
<dbReference type="Pfam" id="PF06761">
    <property type="entry name" value="IcmF-related"/>
    <property type="match status" value="1"/>
</dbReference>
<dbReference type="EMBL" id="NMPM01000055">
    <property type="protein sequence ID" value="PAV25584.1"/>
    <property type="molecule type" value="Genomic_DNA"/>
</dbReference>
<evidence type="ECO:0000259" key="2">
    <source>
        <dbReference type="Pfam" id="PF06744"/>
    </source>
</evidence>
<accession>A0A2A2I2R6</accession>
<reference evidence="6 7" key="1">
    <citation type="submission" date="2017-07" db="EMBL/GenBank/DDBJ databases">
        <title>Tamlnaduibacter salinus (Mi-7) genome sequencing.</title>
        <authorList>
            <person name="Verma A."/>
            <person name="Krishnamurthi S."/>
        </authorList>
    </citation>
    <scope>NUCLEOTIDE SEQUENCE [LARGE SCALE GENOMIC DNA]</scope>
    <source>
        <strain evidence="6 7">Mi-7</strain>
    </source>
</reference>
<dbReference type="PANTHER" id="PTHR36153">
    <property type="entry name" value="INNER MEMBRANE PROTEIN-RELATED"/>
    <property type="match status" value="1"/>
</dbReference>
<dbReference type="Pfam" id="PF14331">
    <property type="entry name" value="IcmF-related_N"/>
    <property type="match status" value="1"/>
</dbReference>
<feature type="domain" description="Type VI secretion system IcmF C-terminal" evidence="2">
    <location>
        <begin position="1070"/>
        <end position="1175"/>
    </location>
</feature>
<evidence type="ECO:0000313" key="6">
    <source>
        <dbReference type="EMBL" id="PAV25584.1"/>
    </source>
</evidence>
<dbReference type="InterPro" id="IPR048677">
    <property type="entry name" value="TssM1_hel"/>
</dbReference>
<dbReference type="NCBIfam" id="TIGR03348">
    <property type="entry name" value="VI_IcmF"/>
    <property type="match status" value="1"/>
</dbReference>
<dbReference type="PANTHER" id="PTHR36153:SF5">
    <property type="entry name" value="EXPORTED PROTEIN"/>
    <property type="match status" value="1"/>
</dbReference>
<feature type="transmembrane region" description="Helical" evidence="1">
    <location>
        <begin position="454"/>
        <end position="475"/>
    </location>
</feature>
<dbReference type="Pfam" id="PF06744">
    <property type="entry name" value="IcmF_C"/>
    <property type="match status" value="1"/>
</dbReference>
<dbReference type="InterPro" id="IPR009612">
    <property type="entry name" value="IcmF-rel"/>
</dbReference>
<evidence type="ECO:0000256" key="1">
    <source>
        <dbReference type="SAM" id="Phobius"/>
    </source>
</evidence>
<keyword evidence="1" id="KW-0472">Membrane</keyword>
<evidence type="ECO:0000313" key="7">
    <source>
        <dbReference type="Proteomes" id="UP000218332"/>
    </source>
</evidence>
<sequence>MPTFVRQFLMLGKKVWPFLKMAGKLVFWLGLVAALGALWWFGPMWEWDGSHPLASWESRALITLGVVFLILLIWGLILARRLKSVNRERAEEEKEQEDPLLAYERRQNRLLDKALVRLRQAIPGRRWRYQLPWYLVIGLEEDGKTSLIQRSGQRFTVSQKRKRATERNPMEFEWWVSDRAVLIDPDGTLISQPAGADEGEGLPERLWGHFLTWLEANRPRRPLNGVVLTVDLSRLARLDDQERQARAVQLRSRLRELMERLGTRLPVYVTFTKMDLLHGFEPFFRKLSEKERQRPLGLTFSPGSVNEPDSWLDEFDDQYEQLMDQLQQHLPTMLADTRENEERAAIYSFTRQMAGLHGVLQRFLGEMLAADAFSTTALVRGVYFTSVYQEGVPEDPYVTAAAHHYGLPSAVQPAQRGRQSRTWFSEQLFSRVIYPEAGLAGDNRRVIRQRRRSLAVAAVLFLAAGLGTTAGWHHFFLQNAEAAERVQTRVQGFLDNWNPVGHETDPTGRNLLEPLDQLREATLAYGNYREQWRWVEDMGLYQGHRVGPEVEAAYLNMLAYQYLPALMIGVMDNMNAAPEGSSERLRHLRVLRMLYDGSGRRDDLVSDYMSDYWQQRYPGQRSVQDRLHKHLDYAMAHTDLATWQQEGDRSADMALMPFQSSVGWAQKRLGRTPTPERVYSDLKEASTDSLSAALNVGQQSGPAFNTVFVRVNDRGQAMDESPAPEQDPLRIHRMLTREGLQRYFLRRSESVTELALVDAWVLGRRDNVDFSDADEQALRAQLRDRYVRDYTAQWRRAISHLDVRRFRDLNHGVRVLDNLTGGHQPLTELLTTLRMNTDLFPDTPGDQQLPEEALEESPRYRLAQRIAGQFEELHALTEKPDEKTPSTLEDILQVSRNLHDYLRAIQEAPNTGKAALEAARARLTMKGDDPIFTLQRLARNQPEPINRMLEKLAAESWRVVLNQAVAQLERKWYREVYQPFQQKLARHYPFQPDAGRDAGLKDFEAFFGPDGTLNRFYEQHLKLFLEDHPEHVALSQRATLVRRDVMQALKQAEKIREAYFARSGGLDVEFALEPLNLTANKRRSVMNVDGQLVEFSHGPRQSIPLIWPNTLRESVQSRVTLVPATLNRSPRSKIARGPWAFFRLLDKAEVNGVSASAVDITFRLDDGEVQYRLHAAGNTNPFTQQLLADYSLPGSLY</sequence>
<dbReference type="InterPro" id="IPR025743">
    <property type="entry name" value="TssM1_N"/>
</dbReference>
<feature type="domain" description="Type VI secretion system component TssM1 N-terminal" evidence="4">
    <location>
        <begin position="205"/>
        <end position="458"/>
    </location>
</feature>
<feature type="domain" description="IcmF-related" evidence="3">
    <location>
        <begin position="512"/>
        <end position="837"/>
    </location>
</feature>
<gene>
    <name evidence="6" type="ORF">CF392_10230</name>
</gene>
<dbReference type="InterPro" id="IPR027417">
    <property type="entry name" value="P-loop_NTPase"/>
</dbReference>
<dbReference type="InterPro" id="IPR010623">
    <property type="entry name" value="IcmF_C"/>
</dbReference>
<keyword evidence="7" id="KW-1185">Reference proteome</keyword>
<feature type="transmembrane region" description="Helical" evidence="1">
    <location>
        <begin position="61"/>
        <end position="79"/>
    </location>
</feature>
<dbReference type="Pfam" id="PF21070">
    <property type="entry name" value="IcmF_helical"/>
    <property type="match status" value="1"/>
</dbReference>
<dbReference type="InterPro" id="IPR053156">
    <property type="entry name" value="T6SS_TssM-like"/>
</dbReference>